<keyword evidence="6 12" id="KW-0067">ATP-binding</keyword>
<evidence type="ECO:0000256" key="1">
    <source>
        <dbReference type="ARBA" id="ARBA00004202"/>
    </source>
</evidence>
<gene>
    <name evidence="12" type="ORF">BISU_0844</name>
</gene>
<evidence type="ECO:0000256" key="4">
    <source>
        <dbReference type="ARBA" id="ARBA00022475"/>
    </source>
</evidence>
<dbReference type="SUPFAM" id="SSF52540">
    <property type="entry name" value="P-loop containing nucleoside triphosphate hydrolases"/>
    <property type="match status" value="1"/>
</dbReference>
<dbReference type="InterPro" id="IPR003439">
    <property type="entry name" value="ABC_transporter-like_ATP-bd"/>
</dbReference>
<dbReference type="SMART" id="SM00382">
    <property type="entry name" value="AAA"/>
    <property type="match status" value="1"/>
</dbReference>
<keyword evidence="7" id="KW-0029">Amino-acid transport</keyword>
<dbReference type="InterPro" id="IPR030679">
    <property type="entry name" value="ABC_ATPase_HisP-typ"/>
</dbReference>
<dbReference type="GO" id="GO:0016887">
    <property type="term" value="F:ATP hydrolysis activity"/>
    <property type="evidence" value="ECO:0007669"/>
    <property type="project" value="InterPro"/>
</dbReference>
<dbReference type="PANTHER" id="PTHR43166">
    <property type="entry name" value="AMINO ACID IMPORT ATP-BINDING PROTEIN"/>
    <property type="match status" value="1"/>
</dbReference>
<dbReference type="PANTHER" id="PTHR43166:SF9">
    <property type="entry name" value="GLUTAMATE_ASPARTATE IMPORT ATP-BINDING PROTEIN GLTL"/>
    <property type="match status" value="1"/>
</dbReference>
<dbReference type="Proteomes" id="UP000029055">
    <property type="component" value="Unassembled WGS sequence"/>
</dbReference>
<dbReference type="EMBL" id="JGZR01000007">
    <property type="protein sequence ID" value="KFJ02918.1"/>
    <property type="molecule type" value="Genomic_DNA"/>
</dbReference>
<evidence type="ECO:0000256" key="6">
    <source>
        <dbReference type="ARBA" id="ARBA00022840"/>
    </source>
</evidence>
<comment type="similarity">
    <text evidence="2">Belongs to the ABC transporter superfamily.</text>
</comment>
<evidence type="ECO:0000256" key="2">
    <source>
        <dbReference type="ARBA" id="ARBA00005417"/>
    </source>
</evidence>
<dbReference type="InterPro" id="IPR017871">
    <property type="entry name" value="ABC_transporter-like_CS"/>
</dbReference>
<keyword evidence="4" id="KW-1003">Cell membrane</keyword>
<dbReference type="CDD" id="cd03262">
    <property type="entry name" value="ABC_HisP_GlnQ"/>
    <property type="match status" value="1"/>
</dbReference>
<organism evidence="12 13">
    <name type="scientific">Bifidobacterium subtile</name>
    <dbReference type="NCBI Taxonomy" id="77635"/>
    <lineage>
        <taxon>Bacteria</taxon>
        <taxon>Bacillati</taxon>
        <taxon>Actinomycetota</taxon>
        <taxon>Actinomycetes</taxon>
        <taxon>Bifidobacteriales</taxon>
        <taxon>Bifidobacteriaceae</taxon>
        <taxon>Bifidobacterium</taxon>
    </lineage>
</organism>
<keyword evidence="3" id="KW-0813">Transport</keyword>
<evidence type="ECO:0000313" key="13">
    <source>
        <dbReference type="Proteomes" id="UP000029055"/>
    </source>
</evidence>
<keyword evidence="13" id="KW-1185">Reference proteome</keyword>
<keyword evidence="8" id="KW-0472">Membrane</keyword>
<evidence type="ECO:0000259" key="11">
    <source>
        <dbReference type="PROSITE" id="PS50893"/>
    </source>
</evidence>
<dbReference type="Gene3D" id="3.40.50.300">
    <property type="entry name" value="P-loop containing nucleotide triphosphate hydrolases"/>
    <property type="match status" value="1"/>
</dbReference>
<dbReference type="InterPro" id="IPR050086">
    <property type="entry name" value="MetN_ABC_transporter-like"/>
</dbReference>
<evidence type="ECO:0000256" key="5">
    <source>
        <dbReference type="ARBA" id="ARBA00022741"/>
    </source>
</evidence>
<evidence type="ECO:0000256" key="10">
    <source>
        <dbReference type="ARBA" id="ARBA00047624"/>
    </source>
</evidence>
<dbReference type="InterPro" id="IPR003593">
    <property type="entry name" value="AAA+_ATPase"/>
</dbReference>
<feature type="domain" description="ABC transporter" evidence="11">
    <location>
        <begin position="6"/>
        <end position="240"/>
    </location>
</feature>
<dbReference type="PIRSF" id="PIRSF039085">
    <property type="entry name" value="ABC_ATPase_HisP"/>
    <property type="match status" value="1"/>
</dbReference>
<dbReference type="STRING" id="77635.BISU_0844"/>
<dbReference type="AlphaFoldDB" id="A0A087E567"/>
<sequence length="244" mass="26750">MTEQIIDIKSLNKFFRKTQVLTDINLSIQPGEVVAIIGPSGAGKSTLLRCINFLEEPSSGNVYFMGKEVQQKSSELDTLCRDIGMVFQNFNLFPHYSVLKNITLVPVALGLLSKTEANETAVRLLERVGLGDKKDAHPQSLSGGQKQRVAIARALAMNPKVMLFDEPTSALDPEMVGEVLAVMKQLAVDGMTMVIVTHEMAFAREVADRVVYMESGNLVEVSDAAGFFAQPKTDSAKRFLSRVL</sequence>
<comment type="catalytic activity">
    <reaction evidence="10">
        <text>a polar amino acid(out) + ATP + H2O = a polar amino acid(in) + ADP + phosphate + H(+)</text>
        <dbReference type="Rhea" id="RHEA:14673"/>
        <dbReference type="ChEBI" id="CHEBI:15377"/>
        <dbReference type="ChEBI" id="CHEBI:15378"/>
        <dbReference type="ChEBI" id="CHEBI:30616"/>
        <dbReference type="ChEBI" id="CHEBI:43474"/>
        <dbReference type="ChEBI" id="CHEBI:62031"/>
        <dbReference type="ChEBI" id="CHEBI:456216"/>
        <dbReference type="EC" id="7.4.2.1"/>
    </reaction>
    <physiologicalReaction direction="left-to-right" evidence="10">
        <dbReference type="Rhea" id="RHEA:14674"/>
    </physiologicalReaction>
</comment>
<comment type="caution">
    <text evidence="12">The sequence shown here is derived from an EMBL/GenBank/DDBJ whole genome shotgun (WGS) entry which is preliminary data.</text>
</comment>
<dbReference type="EC" id="7.4.2.1" evidence="9"/>
<evidence type="ECO:0000256" key="3">
    <source>
        <dbReference type="ARBA" id="ARBA00022448"/>
    </source>
</evidence>
<dbReference type="Pfam" id="PF00005">
    <property type="entry name" value="ABC_tran"/>
    <property type="match status" value="1"/>
</dbReference>
<evidence type="ECO:0000313" key="12">
    <source>
        <dbReference type="EMBL" id="KFJ02918.1"/>
    </source>
</evidence>
<accession>A0A087E567</accession>
<dbReference type="FunFam" id="3.40.50.300:FF:000020">
    <property type="entry name" value="Amino acid ABC transporter ATP-binding component"/>
    <property type="match status" value="1"/>
</dbReference>
<dbReference type="PROSITE" id="PS00211">
    <property type="entry name" value="ABC_TRANSPORTER_1"/>
    <property type="match status" value="1"/>
</dbReference>
<evidence type="ECO:0000256" key="8">
    <source>
        <dbReference type="ARBA" id="ARBA00023136"/>
    </source>
</evidence>
<proteinExistence type="inferred from homology"/>
<evidence type="ECO:0000256" key="9">
    <source>
        <dbReference type="ARBA" id="ARBA00038850"/>
    </source>
</evidence>
<dbReference type="GO" id="GO:0015426">
    <property type="term" value="F:ATPase-coupled polar amino acid-transporter activity"/>
    <property type="evidence" value="ECO:0007669"/>
    <property type="project" value="UniProtKB-EC"/>
</dbReference>
<dbReference type="InterPro" id="IPR027417">
    <property type="entry name" value="P-loop_NTPase"/>
</dbReference>
<evidence type="ECO:0000256" key="7">
    <source>
        <dbReference type="ARBA" id="ARBA00022970"/>
    </source>
</evidence>
<comment type="subcellular location">
    <subcellularLocation>
        <location evidence="1">Cell membrane</location>
        <topology evidence="1">Peripheral membrane protein</topology>
    </subcellularLocation>
</comment>
<protein>
    <recommendedName>
        <fullName evidence="9">ABC-type polar-amino-acid transporter</fullName>
        <ecNumber evidence="9">7.4.2.1</ecNumber>
    </recommendedName>
</protein>
<dbReference type="PROSITE" id="PS50893">
    <property type="entry name" value="ABC_TRANSPORTER_2"/>
    <property type="match status" value="1"/>
</dbReference>
<name>A0A087E567_9BIFI</name>
<reference evidence="12 13" key="1">
    <citation type="submission" date="2014-03" db="EMBL/GenBank/DDBJ databases">
        <title>Genomics of Bifidobacteria.</title>
        <authorList>
            <person name="Ventura M."/>
            <person name="Milani C."/>
            <person name="Lugli G.A."/>
        </authorList>
    </citation>
    <scope>NUCLEOTIDE SEQUENCE [LARGE SCALE GENOMIC DNA]</scope>
    <source>
        <strain evidence="12 13">LMG 11597</strain>
    </source>
</reference>
<dbReference type="eggNOG" id="COG1126">
    <property type="taxonomic scope" value="Bacteria"/>
</dbReference>
<dbReference type="GO" id="GO:0005524">
    <property type="term" value="F:ATP binding"/>
    <property type="evidence" value="ECO:0007669"/>
    <property type="project" value="UniProtKB-KW"/>
</dbReference>
<dbReference type="GO" id="GO:0005886">
    <property type="term" value="C:plasma membrane"/>
    <property type="evidence" value="ECO:0007669"/>
    <property type="project" value="UniProtKB-SubCell"/>
</dbReference>
<keyword evidence="5" id="KW-0547">Nucleotide-binding</keyword>
<keyword evidence="12" id="KW-0378">Hydrolase</keyword>